<keyword evidence="2" id="KW-1185">Reference proteome</keyword>
<organism evidence="1 2">
    <name type="scientific">Citrobacter koseri (strain ATCC BAA-895 / CDC 4225-83 / SGSC4696)</name>
    <dbReference type="NCBI Taxonomy" id="290338"/>
    <lineage>
        <taxon>Bacteria</taxon>
        <taxon>Pseudomonadati</taxon>
        <taxon>Pseudomonadota</taxon>
        <taxon>Gammaproteobacteria</taxon>
        <taxon>Enterobacterales</taxon>
        <taxon>Enterobacteriaceae</taxon>
        <taxon>Citrobacter</taxon>
    </lineage>
</organism>
<evidence type="ECO:0000313" key="2">
    <source>
        <dbReference type="Proteomes" id="UP000008148"/>
    </source>
</evidence>
<name>A8AGP7_CITK8</name>
<protein>
    <submittedName>
        <fullName evidence="1">Uncharacterized protein</fullName>
    </submittedName>
</protein>
<dbReference type="AlphaFoldDB" id="A8AGP7"/>
<dbReference type="Proteomes" id="UP000008148">
    <property type="component" value="Chromosome"/>
</dbReference>
<evidence type="ECO:0000313" key="1">
    <source>
        <dbReference type="EMBL" id="ABV12661.1"/>
    </source>
</evidence>
<gene>
    <name evidence="1" type="ordered locus">CKO_01529</name>
</gene>
<reference evidence="1 2" key="1">
    <citation type="submission" date="2007-08" db="EMBL/GenBank/DDBJ databases">
        <authorList>
            <consortium name="The Citrobacter koseri Genome Sequencing Project"/>
            <person name="McClelland M."/>
            <person name="Sanderson E.K."/>
            <person name="Porwollik S."/>
            <person name="Spieth J."/>
            <person name="Clifton W.S."/>
            <person name="Latreille P."/>
            <person name="Courtney L."/>
            <person name="Wang C."/>
            <person name="Pepin K."/>
            <person name="Bhonagiri V."/>
            <person name="Nash W."/>
            <person name="Johnson M."/>
            <person name="Thiruvilangam P."/>
            <person name="Wilson R."/>
        </authorList>
    </citation>
    <scope>NUCLEOTIDE SEQUENCE [LARGE SCALE GENOMIC DNA]</scope>
    <source>
        <strain evidence="2">ATCC BAA-895 / CDC 4225-83 / SGSC4696</strain>
    </source>
</reference>
<accession>A8AGP7</accession>
<dbReference type="EMBL" id="CP000822">
    <property type="protein sequence ID" value="ABV12661.1"/>
    <property type="molecule type" value="Genomic_DNA"/>
</dbReference>
<dbReference type="STRING" id="290338.CKO_01529"/>
<dbReference type="KEGG" id="cko:CKO_01529"/>
<dbReference type="HOGENOM" id="CLU_2971123_0_0_6"/>
<proteinExistence type="predicted"/>
<sequence>MEMRDGYQTIQTPYVNDSLLFSIGTQIYIFMRFYGSLRNINTPLNVTLSLITKSCTFT</sequence>